<comment type="catalytic activity">
    <reaction evidence="8">
        <text>xylitol + NADP(+) = D-xylose + NADPH + H(+)</text>
        <dbReference type="Rhea" id="RHEA:27445"/>
        <dbReference type="ChEBI" id="CHEBI:15378"/>
        <dbReference type="ChEBI" id="CHEBI:17151"/>
        <dbReference type="ChEBI" id="CHEBI:53455"/>
        <dbReference type="ChEBI" id="CHEBI:57783"/>
        <dbReference type="ChEBI" id="CHEBI:58349"/>
        <dbReference type="EC" id="1.1.1.307"/>
    </reaction>
</comment>
<evidence type="ECO:0000256" key="7">
    <source>
        <dbReference type="ARBA" id="ARBA00025065"/>
    </source>
</evidence>
<dbReference type="Pfam" id="PF00248">
    <property type="entry name" value="Aldo_ket_red"/>
    <property type="match status" value="1"/>
</dbReference>
<keyword evidence="4" id="KW-0119">Carbohydrate metabolism</keyword>
<name>A0AAN7YER1_9EURO</name>
<dbReference type="PIRSF" id="PIRSF000097">
    <property type="entry name" value="AKR"/>
    <property type="match status" value="1"/>
</dbReference>
<dbReference type="GO" id="GO:0042732">
    <property type="term" value="P:D-xylose metabolic process"/>
    <property type="evidence" value="ECO:0007669"/>
    <property type="project" value="UniProtKB-KW"/>
</dbReference>
<feature type="domain" description="NADP-dependent oxidoreductase" evidence="13">
    <location>
        <begin position="21"/>
        <end position="290"/>
    </location>
</feature>
<comment type="pathway">
    <text evidence="1">Carbohydrate metabolism; D-xylose degradation.</text>
</comment>
<evidence type="ECO:0000256" key="1">
    <source>
        <dbReference type="ARBA" id="ARBA00004722"/>
    </source>
</evidence>
<dbReference type="EC" id="1.1.1.307" evidence="3"/>
<protein>
    <recommendedName>
        <fullName evidence="3">D-xylose reductase [NAD(P)H]</fullName>
        <ecNumber evidence="3">1.1.1.307</ecNumber>
    </recommendedName>
</protein>
<dbReference type="AlphaFoldDB" id="A0AAN7YER1"/>
<feature type="active site" description="Proton donor" evidence="10">
    <location>
        <position position="53"/>
    </location>
</feature>
<sequence>MSFTYPGTLHKLNTGADIPALGFGTWQDKDAQEDAVNEAVKAGYRHIDTARVYGTEPGVAAGIRKAGVPRNELFIVTKLWNNAHHPDDVEKQLDASLKDLNTDYVDLYLMHWPSPFARSDSLFPKEGDKTKTGDTDYIDTWHAMEKLQEKGKAKAIGVSNFSKGEMERLISKANIKPAVHQMEMHPYLVQKSFGDWHKQQGIHVTHYSPFGNQNEIYSKGQQMGKLIDDPVLTEIGKKHGKNGAQVALAWGISKGHSVIPKSKTPARIKANFEGDFKLDAEDVAKIDGLDKKIRFNDPSGNFGWNFYSDLEGKQ</sequence>
<keyword evidence="15" id="KW-1185">Reference proteome</keyword>
<dbReference type="InterPro" id="IPR018170">
    <property type="entry name" value="Aldo/ket_reductase_CS"/>
</dbReference>
<dbReference type="CDD" id="cd19071">
    <property type="entry name" value="AKR_AKR1-5-like"/>
    <property type="match status" value="1"/>
</dbReference>
<comment type="function">
    <text evidence="7">Catalyzes the initial reaction in the xylose utilization pathway by reducing D-xylose into xylitol. Xylose is a major component of hemicelluloses such as xylan. Most fungi utilize D-xylose via three enzymatic reactions, xylose reductase (XR), xylitol dehydrogenase (XDH), and xylulokinase, to form xylulose 5-phosphate, which enters pentose phosphate pathway.</text>
</comment>
<evidence type="ECO:0000313" key="14">
    <source>
        <dbReference type="EMBL" id="KAK5090932.1"/>
    </source>
</evidence>
<keyword evidence="5" id="KW-0560">Oxidoreductase</keyword>
<comment type="catalytic activity">
    <reaction evidence="9">
        <text>xylitol + NAD(+) = D-xylose + NADH + H(+)</text>
        <dbReference type="Rhea" id="RHEA:27441"/>
        <dbReference type="ChEBI" id="CHEBI:15378"/>
        <dbReference type="ChEBI" id="CHEBI:17151"/>
        <dbReference type="ChEBI" id="CHEBI:53455"/>
        <dbReference type="ChEBI" id="CHEBI:57540"/>
        <dbReference type="ChEBI" id="CHEBI:57945"/>
        <dbReference type="EC" id="1.1.1.307"/>
    </reaction>
</comment>
<dbReference type="PRINTS" id="PR00069">
    <property type="entry name" value="ALDKETRDTASE"/>
</dbReference>
<evidence type="ECO:0000256" key="8">
    <source>
        <dbReference type="ARBA" id="ARBA00047534"/>
    </source>
</evidence>
<dbReference type="InterPro" id="IPR020471">
    <property type="entry name" value="AKR"/>
</dbReference>
<evidence type="ECO:0000256" key="5">
    <source>
        <dbReference type="ARBA" id="ARBA00023002"/>
    </source>
</evidence>
<dbReference type="Gene3D" id="3.20.20.100">
    <property type="entry name" value="NADP-dependent oxidoreductase domain"/>
    <property type="match status" value="1"/>
</dbReference>
<keyword evidence="6" id="KW-0520">NAD</keyword>
<dbReference type="GO" id="GO:0016491">
    <property type="term" value="F:oxidoreductase activity"/>
    <property type="evidence" value="ECO:0007669"/>
    <property type="project" value="UniProtKB-KW"/>
</dbReference>
<feature type="binding site" evidence="11">
    <location>
        <position position="111"/>
    </location>
    <ligand>
        <name>substrate</name>
    </ligand>
</feature>
<dbReference type="InterPro" id="IPR036812">
    <property type="entry name" value="NAD(P)_OxRdtase_dom_sf"/>
</dbReference>
<evidence type="ECO:0000256" key="4">
    <source>
        <dbReference type="ARBA" id="ARBA00022629"/>
    </source>
</evidence>
<evidence type="ECO:0000256" key="3">
    <source>
        <dbReference type="ARBA" id="ARBA00012845"/>
    </source>
</evidence>
<gene>
    <name evidence="14" type="ORF">LTR05_001110</name>
</gene>
<dbReference type="Proteomes" id="UP001309876">
    <property type="component" value="Unassembled WGS sequence"/>
</dbReference>
<evidence type="ECO:0000256" key="10">
    <source>
        <dbReference type="PIRSR" id="PIRSR000097-1"/>
    </source>
</evidence>
<dbReference type="SUPFAM" id="SSF51430">
    <property type="entry name" value="NAD(P)-linked oxidoreductase"/>
    <property type="match status" value="1"/>
</dbReference>
<feature type="site" description="Lowers pKa of active site Tyr" evidence="12">
    <location>
        <position position="78"/>
    </location>
</feature>
<comment type="similarity">
    <text evidence="2">Belongs to the aldo/keto reductase family.</text>
</comment>
<dbReference type="InterPro" id="IPR023210">
    <property type="entry name" value="NADP_OxRdtase_dom"/>
</dbReference>
<keyword evidence="4" id="KW-0859">Xylose metabolism</keyword>
<dbReference type="FunFam" id="3.20.20.100:FF:000007">
    <property type="entry name" value="NAD(P)H-dependent D-xylose reductase xyl1"/>
    <property type="match status" value="1"/>
</dbReference>
<accession>A0AAN7YER1</accession>
<evidence type="ECO:0000313" key="15">
    <source>
        <dbReference type="Proteomes" id="UP001309876"/>
    </source>
</evidence>
<evidence type="ECO:0000256" key="12">
    <source>
        <dbReference type="PIRSR" id="PIRSR000097-3"/>
    </source>
</evidence>
<organism evidence="14 15">
    <name type="scientific">Lithohypha guttulata</name>
    <dbReference type="NCBI Taxonomy" id="1690604"/>
    <lineage>
        <taxon>Eukaryota</taxon>
        <taxon>Fungi</taxon>
        <taxon>Dikarya</taxon>
        <taxon>Ascomycota</taxon>
        <taxon>Pezizomycotina</taxon>
        <taxon>Eurotiomycetes</taxon>
        <taxon>Chaetothyriomycetidae</taxon>
        <taxon>Chaetothyriales</taxon>
        <taxon>Trichomeriaceae</taxon>
        <taxon>Lithohypha</taxon>
    </lineage>
</organism>
<dbReference type="EMBL" id="JAVRRJ010000001">
    <property type="protein sequence ID" value="KAK5090932.1"/>
    <property type="molecule type" value="Genomic_DNA"/>
</dbReference>
<proteinExistence type="inferred from homology"/>
<evidence type="ECO:0000256" key="6">
    <source>
        <dbReference type="ARBA" id="ARBA00023027"/>
    </source>
</evidence>
<evidence type="ECO:0000259" key="13">
    <source>
        <dbReference type="Pfam" id="PF00248"/>
    </source>
</evidence>
<dbReference type="PANTHER" id="PTHR11732">
    <property type="entry name" value="ALDO/KETO REDUCTASE"/>
    <property type="match status" value="1"/>
</dbReference>
<evidence type="ECO:0000256" key="11">
    <source>
        <dbReference type="PIRSR" id="PIRSR000097-2"/>
    </source>
</evidence>
<evidence type="ECO:0000256" key="9">
    <source>
        <dbReference type="ARBA" id="ARBA00049485"/>
    </source>
</evidence>
<evidence type="ECO:0000256" key="2">
    <source>
        <dbReference type="ARBA" id="ARBA00007905"/>
    </source>
</evidence>
<reference evidence="14 15" key="1">
    <citation type="submission" date="2023-08" db="EMBL/GenBank/DDBJ databases">
        <title>Black Yeasts Isolated from many extreme environments.</title>
        <authorList>
            <person name="Coleine C."/>
            <person name="Stajich J.E."/>
            <person name="Selbmann L."/>
        </authorList>
    </citation>
    <scope>NUCLEOTIDE SEQUENCE [LARGE SCALE GENOMIC DNA]</scope>
    <source>
        <strain evidence="14 15">CCFEE 5910</strain>
    </source>
</reference>
<comment type="caution">
    <text evidence="14">The sequence shown here is derived from an EMBL/GenBank/DDBJ whole genome shotgun (WGS) entry which is preliminary data.</text>
</comment>
<dbReference type="PROSITE" id="PS00062">
    <property type="entry name" value="ALDOKETO_REDUCTASE_2"/>
    <property type="match status" value="1"/>
</dbReference>